<comment type="cofactor">
    <cofactor evidence="1">
        <name>pantetheine 4'-phosphate</name>
        <dbReference type="ChEBI" id="CHEBI:47942"/>
    </cofactor>
</comment>
<feature type="domain" description="Ketosynthase family 3 (KS3)" evidence="4">
    <location>
        <begin position="33"/>
        <end position="274"/>
    </location>
</feature>
<dbReference type="InterPro" id="IPR050091">
    <property type="entry name" value="PKS_NRPS_Biosynth_Enz"/>
</dbReference>
<evidence type="ECO:0000313" key="6">
    <source>
        <dbReference type="Proteomes" id="UP001601627"/>
    </source>
</evidence>
<dbReference type="CDD" id="cd00833">
    <property type="entry name" value="PKS"/>
    <property type="match status" value="1"/>
</dbReference>
<dbReference type="PANTHER" id="PTHR43775:SF51">
    <property type="entry name" value="INACTIVE PHENOLPHTHIOCEROL SYNTHESIS POLYKETIDE SYNTHASE TYPE I PKS1-RELATED"/>
    <property type="match status" value="1"/>
</dbReference>
<dbReference type="PROSITE" id="PS52004">
    <property type="entry name" value="KS3_2"/>
    <property type="match status" value="1"/>
</dbReference>
<dbReference type="Pfam" id="PF00109">
    <property type="entry name" value="ketoacyl-synt"/>
    <property type="match status" value="1"/>
</dbReference>
<comment type="caution">
    <text evidence="5">The sequence shown here is derived from an EMBL/GenBank/DDBJ whole genome shotgun (WGS) entry which is preliminary data.</text>
</comment>
<accession>A0ABW6QJI4</accession>
<dbReference type="EMBL" id="JBHVZQ010000115">
    <property type="protein sequence ID" value="MFF1279162.1"/>
    <property type="molecule type" value="Genomic_DNA"/>
</dbReference>
<evidence type="ECO:0000256" key="1">
    <source>
        <dbReference type="ARBA" id="ARBA00001957"/>
    </source>
</evidence>
<gene>
    <name evidence="5" type="ORF">ACFVZC_38370</name>
</gene>
<dbReference type="PROSITE" id="PS00606">
    <property type="entry name" value="KS3_1"/>
    <property type="match status" value="1"/>
</dbReference>
<dbReference type="RefSeq" id="WP_388242270.1">
    <property type="nucleotide sequence ID" value="NZ_JBHVZQ010000115.1"/>
</dbReference>
<keyword evidence="6" id="KW-1185">Reference proteome</keyword>
<protein>
    <submittedName>
        <fullName evidence="5">Beta-ketoacyl synthase N-terminal-like domain-containing protein</fullName>
    </submittedName>
</protein>
<organism evidence="5 6">
    <name type="scientific">Streptomyces marokkonensis</name>
    <dbReference type="NCBI Taxonomy" id="324855"/>
    <lineage>
        <taxon>Bacteria</taxon>
        <taxon>Bacillati</taxon>
        <taxon>Actinomycetota</taxon>
        <taxon>Actinomycetes</taxon>
        <taxon>Kitasatosporales</taxon>
        <taxon>Streptomycetaceae</taxon>
        <taxon>Streptomyces</taxon>
    </lineage>
</organism>
<dbReference type="Pfam" id="PF08990">
    <property type="entry name" value="Docking"/>
    <property type="match status" value="1"/>
</dbReference>
<keyword evidence="3" id="KW-0511">Multifunctional enzyme</keyword>
<sequence>MADEKKLVDYLKRVTADLFQTRQRLQDMEDRTHEPIAIVGMGCRLPGGVSSPGELWDLVAQGRDAISEFPTNRGWDLSTLFHPDPEHPGTSYTRSGGFLYDADRFDAEFFNISHREAQAMDPQQRLLLEVAWEALEDSGIDPHSVADSKTGVYMGVSAHDYGPRATHAPQEYQGYLMSGSSGSVASGRIAYTLGLQGPTMTVDTACSSSLVAVHLACQALRNNECDMALAGGAAVLPTPAVFLEFSRQGGLAPDGRCKAFAAEADGTGWAEGAG</sequence>
<evidence type="ECO:0000313" key="5">
    <source>
        <dbReference type="EMBL" id="MFF1279162.1"/>
    </source>
</evidence>
<reference evidence="5 6" key="1">
    <citation type="submission" date="2024-09" db="EMBL/GenBank/DDBJ databases">
        <title>The Natural Products Discovery Center: Release of the First 8490 Sequenced Strains for Exploring Actinobacteria Biosynthetic Diversity.</title>
        <authorList>
            <person name="Kalkreuter E."/>
            <person name="Kautsar S.A."/>
            <person name="Yang D."/>
            <person name="Bader C.D."/>
            <person name="Teijaro C.N."/>
            <person name="Fluegel L."/>
            <person name="Davis C.M."/>
            <person name="Simpson J.R."/>
            <person name="Lauterbach L."/>
            <person name="Steele A.D."/>
            <person name="Gui C."/>
            <person name="Meng S."/>
            <person name="Li G."/>
            <person name="Viehrig K."/>
            <person name="Ye F."/>
            <person name="Su P."/>
            <person name="Kiefer A.F."/>
            <person name="Nichols A."/>
            <person name="Cepeda A.J."/>
            <person name="Yan W."/>
            <person name="Fan B."/>
            <person name="Jiang Y."/>
            <person name="Adhikari A."/>
            <person name="Zheng C.-J."/>
            <person name="Schuster L."/>
            <person name="Cowan T.M."/>
            <person name="Smanski M.J."/>
            <person name="Chevrette M.G."/>
            <person name="De Carvalho L.P.S."/>
            <person name="Shen B."/>
        </authorList>
    </citation>
    <scope>NUCLEOTIDE SEQUENCE [LARGE SCALE GENOMIC DNA]</scope>
    <source>
        <strain evidence="5 6">NPDC058328</strain>
    </source>
</reference>
<dbReference type="SMART" id="SM00825">
    <property type="entry name" value="PKS_KS"/>
    <property type="match status" value="1"/>
</dbReference>
<proteinExistence type="predicted"/>
<dbReference type="InterPro" id="IPR020841">
    <property type="entry name" value="PKS_Beta-ketoAc_synthase_dom"/>
</dbReference>
<keyword evidence="2" id="KW-0808">Transferase</keyword>
<dbReference type="Gene3D" id="3.40.47.10">
    <property type="match status" value="1"/>
</dbReference>
<dbReference type="PANTHER" id="PTHR43775">
    <property type="entry name" value="FATTY ACID SYNTHASE"/>
    <property type="match status" value="1"/>
</dbReference>
<dbReference type="Proteomes" id="UP001601627">
    <property type="component" value="Unassembled WGS sequence"/>
</dbReference>
<dbReference type="InterPro" id="IPR018201">
    <property type="entry name" value="Ketoacyl_synth_AS"/>
</dbReference>
<evidence type="ECO:0000256" key="2">
    <source>
        <dbReference type="ARBA" id="ARBA00022679"/>
    </source>
</evidence>
<evidence type="ECO:0000256" key="3">
    <source>
        <dbReference type="ARBA" id="ARBA00023268"/>
    </source>
</evidence>
<evidence type="ECO:0000259" key="4">
    <source>
        <dbReference type="PROSITE" id="PS52004"/>
    </source>
</evidence>
<dbReference type="InterPro" id="IPR014030">
    <property type="entry name" value="Ketoacyl_synth_N"/>
</dbReference>
<name>A0ABW6QJI4_9ACTN</name>
<dbReference type="InterPro" id="IPR016039">
    <property type="entry name" value="Thiolase-like"/>
</dbReference>
<dbReference type="InterPro" id="IPR015083">
    <property type="entry name" value="NorB/c/GfsB-D-like_docking"/>
</dbReference>
<dbReference type="SUPFAM" id="SSF53901">
    <property type="entry name" value="Thiolase-like"/>
    <property type="match status" value="1"/>
</dbReference>
<feature type="non-terminal residue" evidence="5">
    <location>
        <position position="274"/>
    </location>
</feature>